<accession>A0A699ZIZ7</accession>
<sequence length="139" mass="15447">MEQFFKKVRVGRREEGSGTERWWLEEEVAEVSMQRHGQAKQLVVFFGAASIGTRGGWGADAVLRACCKWPHASPPRPHAAARQPHRQQPQSQGPALPCQPSAARLSQRQLSPTRPRARLLKPSQHHSQAGGWTGTATQR</sequence>
<dbReference type="Proteomes" id="UP000485058">
    <property type="component" value="Unassembled WGS sequence"/>
</dbReference>
<keyword evidence="3" id="KW-1185">Reference proteome</keyword>
<proteinExistence type="predicted"/>
<evidence type="ECO:0000313" key="3">
    <source>
        <dbReference type="Proteomes" id="UP000485058"/>
    </source>
</evidence>
<evidence type="ECO:0000256" key="1">
    <source>
        <dbReference type="SAM" id="MobiDB-lite"/>
    </source>
</evidence>
<evidence type="ECO:0000313" key="2">
    <source>
        <dbReference type="EMBL" id="GFH22717.1"/>
    </source>
</evidence>
<feature type="region of interest" description="Disordered" evidence="1">
    <location>
        <begin position="69"/>
        <end position="139"/>
    </location>
</feature>
<dbReference type="EMBL" id="BLLF01002107">
    <property type="protein sequence ID" value="GFH22717.1"/>
    <property type="molecule type" value="Genomic_DNA"/>
</dbReference>
<dbReference type="AlphaFoldDB" id="A0A699ZIZ7"/>
<protein>
    <submittedName>
        <fullName evidence="2">Uncharacterized protein</fullName>
    </submittedName>
</protein>
<name>A0A699ZIZ7_HAELA</name>
<reference evidence="2 3" key="1">
    <citation type="submission" date="2020-02" db="EMBL/GenBank/DDBJ databases">
        <title>Draft genome sequence of Haematococcus lacustris strain NIES-144.</title>
        <authorList>
            <person name="Morimoto D."/>
            <person name="Nakagawa S."/>
            <person name="Yoshida T."/>
            <person name="Sawayama S."/>
        </authorList>
    </citation>
    <scope>NUCLEOTIDE SEQUENCE [LARGE SCALE GENOMIC DNA]</scope>
    <source>
        <strain evidence="2 3">NIES-144</strain>
    </source>
</reference>
<organism evidence="2 3">
    <name type="scientific">Haematococcus lacustris</name>
    <name type="common">Green alga</name>
    <name type="synonym">Haematococcus pluvialis</name>
    <dbReference type="NCBI Taxonomy" id="44745"/>
    <lineage>
        <taxon>Eukaryota</taxon>
        <taxon>Viridiplantae</taxon>
        <taxon>Chlorophyta</taxon>
        <taxon>core chlorophytes</taxon>
        <taxon>Chlorophyceae</taxon>
        <taxon>CS clade</taxon>
        <taxon>Chlamydomonadales</taxon>
        <taxon>Haematococcaceae</taxon>
        <taxon>Haematococcus</taxon>
    </lineage>
</organism>
<comment type="caution">
    <text evidence="2">The sequence shown here is derived from an EMBL/GenBank/DDBJ whole genome shotgun (WGS) entry which is preliminary data.</text>
</comment>
<feature type="compositionally biased region" description="Low complexity" evidence="1">
    <location>
        <begin position="78"/>
        <end position="92"/>
    </location>
</feature>
<gene>
    <name evidence="2" type="ORF">HaLaN_20227</name>
</gene>